<dbReference type="SUPFAM" id="SSF143456">
    <property type="entry name" value="VC0467-like"/>
    <property type="match status" value="1"/>
</dbReference>
<dbReference type="SUPFAM" id="SSF55469">
    <property type="entry name" value="FMN-dependent nitroreductase-like"/>
    <property type="match status" value="1"/>
</dbReference>
<dbReference type="PANTHER" id="PTHR43821:SF1">
    <property type="entry name" value="NAD(P)H NITROREDUCTASE YDJA-RELATED"/>
    <property type="match status" value="1"/>
</dbReference>
<comment type="cofactor">
    <cofactor evidence="1">
        <name>FMN</name>
        <dbReference type="ChEBI" id="CHEBI:58210"/>
    </cofactor>
</comment>
<dbReference type="InterPro" id="IPR003774">
    <property type="entry name" value="AlgH-like"/>
</dbReference>
<gene>
    <name evidence="9" type="ORF">PGLA2088_LOCUS8641</name>
</gene>
<evidence type="ECO:0000256" key="6">
    <source>
        <dbReference type="ARBA" id="ARBA00023002"/>
    </source>
</evidence>
<evidence type="ECO:0000259" key="8">
    <source>
        <dbReference type="Pfam" id="PF00881"/>
    </source>
</evidence>
<evidence type="ECO:0000256" key="4">
    <source>
        <dbReference type="ARBA" id="ARBA00022643"/>
    </source>
</evidence>
<dbReference type="AlphaFoldDB" id="A0A813IK05"/>
<feature type="domain" description="Nitroreductase" evidence="8">
    <location>
        <begin position="440"/>
        <end position="602"/>
    </location>
</feature>
<dbReference type="Proteomes" id="UP000626109">
    <property type="component" value="Unassembled WGS sequence"/>
</dbReference>
<dbReference type="CDD" id="cd02135">
    <property type="entry name" value="YdjA-like"/>
    <property type="match status" value="1"/>
</dbReference>
<keyword evidence="6" id="KW-0560">Oxidoreductase</keyword>
<reference evidence="9" key="1">
    <citation type="submission" date="2021-02" db="EMBL/GenBank/DDBJ databases">
        <authorList>
            <person name="Dougan E. K."/>
            <person name="Rhodes N."/>
            <person name="Thang M."/>
            <person name="Chan C."/>
        </authorList>
    </citation>
    <scope>NUCLEOTIDE SEQUENCE</scope>
</reference>
<keyword evidence="5" id="KW-0521">NADP</keyword>
<comment type="similarity">
    <text evidence="2">Belongs to the nitroreductase family.</text>
</comment>
<proteinExistence type="inferred from homology"/>
<name>A0A813IK05_POLGL</name>
<dbReference type="PANTHER" id="PTHR43821">
    <property type="entry name" value="NAD(P)H NITROREDUCTASE YDJA-RELATED"/>
    <property type="match status" value="1"/>
</dbReference>
<evidence type="ECO:0000256" key="7">
    <source>
        <dbReference type="ARBA" id="ARBA00023027"/>
    </source>
</evidence>
<dbReference type="InterPro" id="IPR029479">
    <property type="entry name" value="Nitroreductase"/>
</dbReference>
<evidence type="ECO:0000313" key="10">
    <source>
        <dbReference type="Proteomes" id="UP000626109"/>
    </source>
</evidence>
<organism evidence="9 10">
    <name type="scientific">Polarella glacialis</name>
    <name type="common">Dinoflagellate</name>
    <dbReference type="NCBI Taxonomy" id="89957"/>
    <lineage>
        <taxon>Eukaryota</taxon>
        <taxon>Sar</taxon>
        <taxon>Alveolata</taxon>
        <taxon>Dinophyceae</taxon>
        <taxon>Suessiales</taxon>
        <taxon>Suessiaceae</taxon>
        <taxon>Polarella</taxon>
    </lineage>
</organism>
<accession>A0A813IK05</accession>
<keyword evidence="7" id="KW-0520">NAD</keyword>
<evidence type="ECO:0000313" key="9">
    <source>
        <dbReference type="EMBL" id="CAE8650854.1"/>
    </source>
</evidence>
<comment type="caution">
    <text evidence="9">The sequence shown here is derived from an EMBL/GenBank/DDBJ whole genome shotgun (WGS) entry which is preliminary data.</text>
</comment>
<dbReference type="GO" id="GO:0016491">
    <property type="term" value="F:oxidoreductase activity"/>
    <property type="evidence" value="ECO:0007669"/>
    <property type="project" value="UniProtKB-KW"/>
</dbReference>
<dbReference type="InterPro" id="IPR000415">
    <property type="entry name" value="Nitroreductase-like"/>
</dbReference>
<dbReference type="InterPro" id="IPR026021">
    <property type="entry name" value="YdjA-like"/>
</dbReference>
<dbReference type="EMBL" id="CAJNNW010009295">
    <property type="protein sequence ID" value="CAE8650854.1"/>
    <property type="molecule type" value="Genomic_DNA"/>
</dbReference>
<dbReference type="Pfam" id="PF02622">
    <property type="entry name" value="DUF179"/>
    <property type="match status" value="1"/>
</dbReference>
<dbReference type="Gene3D" id="3.40.1740.10">
    <property type="entry name" value="VC0467-like"/>
    <property type="match status" value="1"/>
</dbReference>
<dbReference type="Gene3D" id="3.40.109.10">
    <property type="entry name" value="NADH Oxidase"/>
    <property type="match status" value="1"/>
</dbReference>
<dbReference type="Pfam" id="PF00881">
    <property type="entry name" value="Nitroreductase"/>
    <property type="match status" value="1"/>
</dbReference>
<sequence length="625" mass="67518">MMQRLDKAALRPLLRTCRQADKCPVQMVPLLGRPARQYCPVQHQAALLPAARSPFVEDAIWEANGGATEYAHPRPDGLPAAALSVRRHCRRAMALGLAYAPEARELMQRFGEAQHAFEVADASEMSFGEVEMALADVSERPASVGEHAPPQHQVFGEHMEINETSGLVLERIFASDPTPPAVGDLLITHPISCVGQPGLDQSVILICEIDEVLGHVRGMAVNNPGRASVKEMLAASGEPSDELVLAGFDRALLDLQMGRGGDLSSGSLVEGLRWLHTLGDRVPGAVQVAPSMWLGGDFATLASQSEGISLATVRPLMGYAGWSQAQLAMELERGVWVRARATTPEAAIFFCMSDWQSSEAFARDLAPSLLWRAALQAAGCSSLAEFPRGPQADAGLKKLLENQYRSKAEETPDKSTSKLLGRVAQRGRSGWQGGGQSALLGRRTINAFEPELPSGCESALRRAVEAACYAPNHRRTEPWRFYLLGPKKIRAVCELNAELVAAKKGDEAGAKKLSRWLQMPGWLVVTQTVLEGTDAEGKMENGSVLQEDYAACCCAVQNLCLSLHSEGIGTKWTTGPVNFHPKFRAVTGVSESERVVGTIWFGTPAAVPEAPSKRHSVDDVLRLTD</sequence>
<evidence type="ECO:0000256" key="2">
    <source>
        <dbReference type="ARBA" id="ARBA00007118"/>
    </source>
</evidence>
<evidence type="ECO:0000256" key="3">
    <source>
        <dbReference type="ARBA" id="ARBA00022630"/>
    </source>
</evidence>
<evidence type="ECO:0000256" key="5">
    <source>
        <dbReference type="ARBA" id="ARBA00022857"/>
    </source>
</evidence>
<dbReference type="InterPro" id="IPR052530">
    <property type="entry name" value="NAD(P)H_nitroreductase"/>
</dbReference>
<protein>
    <recommendedName>
        <fullName evidence="8">Nitroreductase domain-containing protein</fullName>
    </recommendedName>
</protein>
<keyword evidence="3" id="KW-0285">Flavoprotein</keyword>
<keyword evidence="4" id="KW-0288">FMN</keyword>
<evidence type="ECO:0000256" key="1">
    <source>
        <dbReference type="ARBA" id="ARBA00001917"/>
    </source>
</evidence>